<dbReference type="GO" id="GO:0008933">
    <property type="term" value="F:peptidoglycan lytic transglycosylase activity"/>
    <property type="evidence" value="ECO:0007669"/>
    <property type="project" value="TreeGrafter"/>
</dbReference>
<feature type="region of interest" description="Disordered" evidence="1">
    <location>
        <begin position="36"/>
        <end position="101"/>
    </location>
</feature>
<evidence type="ECO:0000259" key="2">
    <source>
        <dbReference type="Pfam" id="PF13406"/>
    </source>
</evidence>
<dbReference type="AlphaFoldDB" id="A0A5B2WPL9"/>
<feature type="compositionally biased region" description="Low complexity" evidence="1">
    <location>
        <begin position="307"/>
        <end position="325"/>
    </location>
</feature>
<feature type="domain" description="Transglycosylase SLT" evidence="2">
    <location>
        <begin position="195"/>
        <end position="237"/>
    </location>
</feature>
<proteinExistence type="predicted"/>
<feature type="region of interest" description="Disordered" evidence="1">
    <location>
        <begin position="278"/>
        <end position="336"/>
    </location>
</feature>
<reference evidence="3 4" key="1">
    <citation type="submission" date="2019-09" db="EMBL/GenBank/DDBJ databases">
        <title>Goodfellowia gen. nov., a new genus of the Pseudonocardineae related to Actinoalloteichus, containing Goodfellowia coeruleoviolacea gen. nov., comb. nov. gen. nov., comb. nov.</title>
        <authorList>
            <person name="Labeda D."/>
        </authorList>
    </citation>
    <scope>NUCLEOTIDE SEQUENCE [LARGE SCALE GENOMIC DNA]</scope>
    <source>
        <strain evidence="3 4">AN110305</strain>
    </source>
</reference>
<dbReference type="PANTHER" id="PTHR30163:SF8">
    <property type="entry name" value="LYTIC MUREIN TRANSGLYCOSYLASE"/>
    <property type="match status" value="1"/>
</dbReference>
<reference evidence="3 4" key="2">
    <citation type="submission" date="2019-09" db="EMBL/GenBank/DDBJ databases">
        <authorList>
            <person name="Jin C."/>
        </authorList>
    </citation>
    <scope>NUCLEOTIDE SEQUENCE [LARGE SCALE GENOMIC DNA]</scope>
    <source>
        <strain evidence="3 4">AN110305</strain>
    </source>
</reference>
<sequence length="446" mass="44429">MTSRRSKPTDGSRRRTAGTCVAAALLVAGAVASGQPSQVRGNAAPSHPLGVDQLLTPPPYHAVRPAEPLPAGPQGTGPGLGSAPTAQPIAVSTHTPTGPASVAATDLPATALDAYTNAAAVMAKHNPACGLSWSILAGIGQVESNHGRFGGAALGADGYPSKPIRGIALDGRPGVALIPAIDGGRWTGDPVFDRAVGPMQFLTSTWRSVAADGNGDGRADPNNIYDAALGAANYLCAGGGDLRTDPGARAAVFRYNHAESYVTMVLTLARDYEHGVAPTVPENPVGDVSAPADVADLPPASVTDVDQQPPAAAPAQPAASQAQPAAEHDTRPVPADRPALAAPVVGAAEASAAAAPSAPAAGGLTAEGIDDVVHDAICAMAATMPGPVDQAVDAATAAVLRQHGVRRAKPVTGVTCHPAGHSAPPQGHASAAPPRQQPEASPTTTR</sequence>
<accession>A0A5B2WPL9</accession>
<feature type="region of interest" description="Disordered" evidence="1">
    <location>
        <begin position="413"/>
        <end position="446"/>
    </location>
</feature>
<dbReference type="InterPro" id="IPR023346">
    <property type="entry name" value="Lysozyme-like_dom_sf"/>
</dbReference>
<gene>
    <name evidence="3" type="ORF">F0L68_36110</name>
</gene>
<keyword evidence="4" id="KW-1185">Reference proteome</keyword>
<dbReference type="CDD" id="cd13399">
    <property type="entry name" value="Slt35-like"/>
    <property type="match status" value="1"/>
</dbReference>
<protein>
    <recommendedName>
        <fullName evidence="2">Transglycosylase SLT domain-containing protein</fullName>
    </recommendedName>
</protein>
<dbReference type="OrthoDB" id="9796191at2"/>
<evidence type="ECO:0000313" key="3">
    <source>
        <dbReference type="EMBL" id="KAA2252466.1"/>
    </source>
</evidence>
<organism evidence="3 4">
    <name type="scientific">Solihabitans fulvus</name>
    <dbReference type="NCBI Taxonomy" id="1892852"/>
    <lineage>
        <taxon>Bacteria</taxon>
        <taxon>Bacillati</taxon>
        <taxon>Actinomycetota</taxon>
        <taxon>Actinomycetes</taxon>
        <taxon>Pseudonocardiales</taxon>
        <taxon>Pseudonocardiaceae</taxon>
        <taxon>Solihabitans</taxon>
    </lineage>
</organism>
<dbReference type="InterPro" id="IPR043426">
    <property type="entry name" value="MltB-like"/>
</dbReference>
<dbReference type="GO" id="GO:0009253">
    <property type="term" value="P:peptidoglycan catabolic process"/>
    <property type="evidence" value="ECO:0007669"/>
    <property type="project" value="TreeGrafter"/>
</dbReference>
<dbReference type="Pfam" id="PF13406">
    <property type="entry name" value="SLT_2"/>
    <property type="match status" value="1"/>
</dbReference>
<dbReference type="SUPFAM" id="SSF53955">
    <property type="entry name" value="Lysozyme-like"/>
    <property type="match status" value="1"/>
</dbReference>
<evidence type="ECO:0000256" key="1">
    <source>
        <dbReference type="SAM" id="MobiDB-lite"/>
    </source>
</evidence>
<evidence type="ECO:0000313" key="4">
    <source>
        <dbReference type="Proteomes" id="UP000323454"/>
    </source>
</evidence>
<dbReference type="EMBL" id="VUOB01000075">
    <property type="protein sequence ID" value="KAA2252466.1"/>
    <property type="molecule type" value="Genomic_DNA"/>
</dbReference>
<name>A0A5B2WPL9_9PSEU</name>
<dbReference type="Proteomes" id="UP000323454">
    <property type="component" value="Unassembled WGS sequence"/>
</dbReference>
<comment type="caution">
    <text evidence="3">The sequence shown here is derived from an EMBL/GenBank/DDBJ whole genome shotgun (WGS) entry which is preliminary data.</text>
</comment>
<dbReference type="Gene3D" id="1.10.530.10">
    <property type="match status" value="1"/>
</dbReference>
<dbReference type="InterPro" id="IPR031304">
    <property type="entry name" value="SLT_2"/>
</dbReference>
<dbReference type="PANTHER" id="PTHR30163">
    <property type="entry name" value="MEMBRANE-BOUND LYTIC MUREIN TRANSGLYCOSYLASE B"/>
    <property type="match status" value="1"/>
</dbReference>